<sequence length="80" mass="9303">MFEIYRSKQNLHHYVAIRQDDDRENPKGIRESQNLAFLTHVADDGAPRIAFDPEEAKSRIERDGFYAFAVTIEIREHAEG</sequence>
<proteinExistence type="predicted"/>
<dbReference type="RefSeq" id="WP_007007162.1">
    <property type="nucleotide sequence ID" value="NZ_FNSL01000001.1"/>
</dbReference>
<evidence type="ECO:0008006" key="3">
    <source>
        <dbReference type="Google" id="ProtNLM"/>
    </source>
</evidence>
<dbReference type="Proteomes" id="UP000199064">
    <property type="component" value="Unassembled WGS sequence"/>
</dbReference>
<dbReference type="EMBL" id="FNSL01000001">
    <property type="protein sequence ID" value="SEB61347.1"/>
    <property type="molecule type" value="Genomic_DNA"/>
</dbReference>
<accession>A0A1H4KS56</accession>
<evidence type="ECO:0000313" key="2">
    <source>
        <dbReference type="Proteomes" id="UP000199064"/>
    </source>
</evidence>
<protein>
    <recommendedName>
        <fullName evidence="3">YcgL domain-containing protein</fullName>
    </recommendedName>
</protein>
<name>A0A1H4KS56_9HYPH</name>
<organism evidence="1 2">
    <name type="scientific">Nitratireductor aquibiodomus</name>
    <dbReference type="NCBI Taxonomy" id="204799"/>
    <lineage>
        <taxon>Bacteria</taxon>
        <taxon>Pseudomonadati</taxon>
        <taxon>Pseudomonadota</taxon>
        <taxon>Alphaproteobacteria</taxon>
        <taxon>Hyphomicrobiales</taxon>
        <taxon>Phyllobacteriaceae</taxon>
        <taxon>Nitratireductor</taxon>
    </lineage>
</organism>
<dbReference type="AlphaFoldDB" id="A0A1H4KS56"/>
<gene>
    <name evidence="1" type="ORF">SAMN05216452_2440</name>
</gene>
<evidence type="ECO:0000313" key="1">
    <source>
        <dbReference type="EMBL" id="SEB61347.1"/>
    </source>
</evidence>
<keyword evidence="2" id="KW-1185">Reference proteome</keyword>
<reference evidence="2" key="1">
    <citation type="submission" date="2016-10" db="EMBL/GenBank/DDBJ databases">
        <authorList>
            <person name="Varghese N."/>
            <person name="Submissions S."/>
        </authorList>
    </citation>
    <scope>NUCLEOTIDE SEQUENCE [LARGE SCALE GENOMIC DNA]</scope>
    <source>
        <strain evidence="2">ES.061</strain>
    </source>
</reference>